<evidence type="ECO:0000256" key="11">
    <source>
        <dbReference type="ARBA" id="ARBA00048212"/>
    </source>
</evidence>
<evidence type="ECO:0000256" key="4">
    <source>
        <dbReference type="ARBA" id="ARBA00005072"/>
    </source>
</evidence>
<accession>A0ABP4KQB3</accession>
<protein>
    <recommendedName>
        <fullName evidence="16">Branched-chain-amino-acid aminotransferase</fullName>
        <ecNumber evidence="16">2.6.1.42</ecNumber>
    </recommendedName>
</protein>
<evidence type="ECO:0000313" key="18">
    <source>
        <dbReference type="Proteomes" id="UP001501470"/>
    </source>
</evidence>
<keyword evidence="6 16" id="KW-0032">Aminotransferase</keyword>
<keyword evidence="9 15" id="KW-0663">Pyridoxal phosphate</keyword>
<keyword evidence="8 16" id="KW-0808">Transferase</keyword>
<evidence type="ECO:0000256" key="13">
    <source>
        <dbReference type="ARBA" id="ARBA00049229"/>
    </source>
</evidence>
<dbReference type="EC" id="2.6.1.42" evidence="16"/>
<evidence type="ECO:0000256" key="15">
    <source>
        <dbReference type="RuleBase" id="RU004516"/>
    </source>
</evidence>
<comment type="pathway">
    <text evidence="2">Amino-acid biosynthesis; L-isoleucine biosynthesis; L-isoleucine from 2-oxobutanoate: step 4/4.</text>
</comment>
<comment type="cofactor">
    <cofactor evidence="1 15">
        <name>pyridoxal 5'-phosphate</name>
        <dbReference type="ChEBI" id="CHEBI:597326"/>
    </cofactor>
</comment>
<dbReference type="InterPro" id="IPR005786">
    <property type="entry name" value="B_amino_transII"/>
</dbReference>
<comment type="pathway">
    <text evidence="4">Amino-acid biosynthesis; L-leucine biosynthesis; L-leucine from 3-methyl-2-oxobutanoate: step 4/4.</text>
</comment>
<evidence type="ECO:0000256" key="16">
    <source>
        <dbReference type="RuleBase" id="RU004517"/>
    </source>
</evidence>
<comment type="catalytic activity">
    <reaction evidence="12 16">
        <text>L-isoleucine + 2-oxoglutarate = (S)-3-methyl-2-oxopentanoate + L-glutamate</text>
        <dbReference type="Rhea" id="RHEA:24801"/>
        <dbReference type="ChEBI" id="CHEBI:16810"/>
        <dbReference type="ChEBI" id="CHEBI:29985"/>
        <dbReference type="ChEBI" id="CHEBI:35146"/>
        <dbReference type="ChEBI" id="CHEBI:58045"/>
        <dbReference type="EC" id="2.6.1.42"/>
    </reaction>
</comment>
<evidence type="ECO:0000256" key="5">
    <source>
        <dbReference type="ARBA" id="ARBA00009320"/>
    </source>
</evidence>
<dbReference type="InterPro" id="IPR036038">
    <property type="entry name" value="Aminotransferase-like"/>
</dbReference>
<dbReference type="PANTHER" id="PTHR11825">
    <property type="entry name" value="SUBGROUP IIII AMINOTRANSFERASE"/>
    <property type="match status" value="1"/>
</dbReference>
<evidence type="ECO:0000256" key="1">
    <source>
        <dbReference type="ARBA" id="ARBA00001933"/>
    </source>
</evidence>
<dbReference type="NCBIfam" id="TIGR01123">
    <property type="entry name" value="ilvE_II"/>
    <property type="match status" value="1"/>
</dbReference>
<dbReference type="Proteomes" id="UP001501470">
    <property type="component" value="Unassembled WGS sequence"/>
</dbReference>
<dbReference type="NCBIfam" id="NF009897">
    <property type="entry name" value="PRK13357.1"/>
    <property type="match status" value="1"/>
</dbReference>
<reference evidence="18" key="1">
    <citation type="journal article" date="2019" name="Int. J. Syst. Evol. Microbiol.">
        <title>The Global Catalogue of Microorganisms (GCM) 10K type strain sequencing project: providing services to taxonomists for standard genome sequencing and annotation.</title>
        <authorList>
            <consortium name="The Broad Institute Genomics Platform"/>
            <consortium name="The Broad Institute Genome Sequencing Center for Infectious Disease"/>
            <person name="Wu L."/>
            <person name="Ma J."/>
        </authorList>
    </citation>
    <scope>NUCLEOTIDE SEQUENCE [LARGE SCALE GENOMIC DNA]</scope>
    <source>
        <strain evidence="18">JCM 15933</strain>
    </source>
</reference>
<evidence type="ECO:0000256" key="9">
    <source>
        <dbReference type="ARBA" id="ARBA00022898"/>
    </source>
</evidence>
<evidence type="ECO:0000256" key="12">
    <source>
        <dbReference type="ARBA" id="ARBA00048798"/>
    </source>
</evidence>
<evidence type="ECO:0000256" key="8">
    <source>
        <dbReference type="ARBA" id="ARBA00022679"/>
    </source>
</evidence>
<sequence>MSEYSRGMLEFATVAATRRSAAERAALMSDPGFGRVFTDHMVTVRYADTKGWYDAKLEPFGPLALSPATAALHYGQEIFEGLKVYAQPGGGVAFFRPDANARRLNVTAERLAMPRLPEELFLRSLRVLVEADRDWVPTSEGQSLYLRPFMIATDPFLGVRPSSEYLYAVIASPAGAYFAGGAKPVTMWVSQEYSRAAPGGTGAVKTAANYAASLRAQAQAQEAGCDQVVFLDSVERRYIEEAGSNNLFFVYDGELVTPPLNGSILPGVTRDSVLRLAAHLGYTVTERPYSLDEWRDDARSGRLKETFASGTGVVISSIGTARTADGEFAIAGAVEGPFTAKIRDTLVGIQRGTEEDPFGWRLPL</sequence>
<dbReference type="PROSITE" id="PS00770">
    <property type="entry name" value="AA_TRANSFER_CLASS_4"/>
    <property type="match status" value="1"/>
</dbReference>
<name>A0ABP4KQB3_9ACTN</name>
<evidence type="ECO:0000256" key="7">
    <source>
        <dbReference type="ARBA" id="ARBA00022605"/>
    </source>
</evidence>
<dbReference type="PIRSF" id="PIRSF006468">
    <property type="entry name" value="BCAT1"/>
    <property type="match status" value="1"/>
</dbReference>
<comment type="similarity">
    <text evidence="5 14">Belongs to the class-IV pyridoxal-phosphate-dependent aminotransferase family.</text>
</comment>
<dbReference type="PANTHER" id="PTHR11825:SF44">
    <property type="entry name" value="BRANCHED-CHAIN-AMINO-ACID AMINOTRANSFERASE"/>
    <property type="match status" value="1"/>
</dbReference>
<comment type="caution">
    <text evidence="17">The sequence shown here is derived from an EMBL/GenBank/DDBJ whole genome shotgun (WGS) entry which is preliminary data.</text>
</comment>
<evidence type="ECO:0000256" key="14">
    <source>
        <dbReference type="RuleBase" id="RU004106"/>
    </source>
</evidence>
<dbReference type="EMBL" id="BAAAQD010000002">
    <property type="protein sequence ID" value="GAA1505279.1"/>
    <property type="molecule type" value="Genomic_DNA"/>
</dbReference>
<keyword evidence="18" id="KW-1185">Reference proteome</keyword>
<keyword evidence="10 16" id="KW-0100">Branched-chain amino acid biosynthesis</keyword>
<dbReference type="CDD" id="cd01557">
    <property type="entry name" value="BCAT_beta_family"/>
    <property type="match status" value="1"/>
</dbReference>
<dbReference type="Gene3D" id="3.30.470.10">
    <property type="match status" value="1"/>
</dbReference>
<dbReference type="GO" id="GO:0008483">
    <property type="term" value="F:transaminase activity"/>
    <property type="evidence" value="ECO:0007669"/>
    <property type="project" value="UniProtKB-KW"/>
</dbReference>
<dbReference type="InterPro" id="IPR001544">
    <property type="entry name" value="Aminotrans_IV"/>
</dbReference>
<dbReference type="InterPro" id="IPR018300">
    <property type="entry name" value="Aminotrans_IV_CS"/>
</dbReference>
<gene>
    <name evidence="17" type="ORF">GCM10009827_018510</name>
</gene>
<comment type="catalytic activity">
    <reaction evidence="11 16">
        <text>L-valine + 2-oxoglutarate = 3-methyl-2-oxobutanoate + L-glutamate</text>
        <dbReference type="Rhea" id="RHEA:24813"/>
        <dbReference type="ChEBI" id="CHEBI:11851"/>
        <dbReference type="ChEBI" id="CHEBI:16810"/>
        <dbReference type="ChEBI" id="CHEBI:29985"/>
        <dbReference type="ChEBI" id="CHEBI:57762"/>
        <dbReference type="EC" id="2.6.1.42"/>
    </reaction>
</comment>
<proteinExistence type="inferred from homology"/>
<dbReference type="InterPro" id="IPR043131">
    <property type="entry name" value="BCAT-like_N"/>
</dbReference>
<comment type="catalytic activity">
    <reaction evidence="13 16">
        <text>L-leucine + 2-oxoglutarate = 4-methyl-2-oxopentanoate + L-glutamate</text>
        <dbReference type="Rhea" id="RHEA:18321"/>
        <dbReference type="ChEBI" id="CHEBI:16810"/>
        <dbReference type="ChEBI" id="CHEBI:17865"/>
        <dbReference type="ChEBI" id="CHEBI:29985"/>
        <dbReference type="ChEBI" id="CHEBI:57427"/>
        <dbReference type="EC" id="2.6.1.42"/>
    </reaction>
</comment>
<evidence type="ECO:0000256" key="10">
    <source>
        <dbReference type="ARBA" id="ARBA00023304"/>
    </source>
</evidence>
<keyword evidence="7 16" id="KW-0028">Amino-acid biosynthesis</keyword>
<evidence type="ECO:0000256" key="3">
    <source>
        <dbReference type="ARBA" id="ARBA00004931"/>
    </source>
</evidence>
<dbReference type="InterPro" id="IPR033939">
    <property type="entry name" value="BCAT_family"/>
</dbReference>
<organism evidence="17 18">
    <name type="scientific">Dactylosporangium maewongense</name>
    <dbReference type="NCBI Taxonomy" id="634393"/>
    <lineage>
        <taxon>Bacteria</taxon>
        <taxon>Bacillati</taxon>
        <taxon>Actinomycetota</taxon>
        <taxon>Actinomycetes</taxon>
        <taxon>Micromonosporales</taxon>
        <taxon>Micromonosporaceae</taxon>
        <taxon>Dactylosporangium</taxon>
    </lineage>
</organism>
<evidence type="ECO:0000256" key="6">
    <source>
        <dbReference type="ARBA" id="ARBA00022576"/>
    </source>
</evidence>
<dbReference type="SUPFAM" id="SSF56752">
    <property type="entry name" value="D-aminoacid aminotransferase-like PLP-dependent enzymes"/>
    <property type="match status" value="1"/>
</dbReference>
<dbReference type="InterPro" id="IPR043132">
    <property type="entry name" value="BCAT-like_C"/>
</dbReference>
<evidence type="ECO:0000256" key="2">
    <source>
        <dbReference type="ARBA" id="ARBA00004824"/>
    </source>
</evidence>
<dbReference type="Pfam" id="PF01063">
    <property type="entry name" value="Aminotran_4"/>
    <property type="match status" value="1"/>
</dbReference>
<evidence type="ECO:0000313" key="17">
    <source>
        <dbReference type="EMBL" id="GAA1505279.1"/>
    </source>
</evidence>
<dbReference type="Gene3D" id="3.20.10.10">
    <property type="entry name" value="D-amino Acid Aminotransferase, subunit A, domain 2"/>
    <property type="match status" value="1"/>
</dbReference>
<comment type="pathway">
    <text evidence="3">Amino-acid biosynthesis; L-valine biosynthesis; L-valine from pyruvate: step 4/4.</text>
</comment>